<gene>
    <name evidence="1" type="ORF">SAMN00790413_04855</name>
</gene>
<dbReference type="EMBL" id="FWWU01000005">
    <property type="protein sequence ID" value="SMB82127.1"/>
    <property type="molecule type" value="Genomic_DNA"/>
</dbReference>
<reference evidence="1 2" key="1">
    <citation type="submission" date="2017-04" db="EMBL/GenBank/DDBJ databases">
        <authorList>
            <person name="Afonso C.L."/>
            <person name="Miller P.J."/>
            <person name="Scott M.A."/>
            <person name="Spackman E."/>
            <person name="Goraichik I."/>
            <person name="Dimitrov K.M."/>
            <person name="Suarez D.L."/>
            <person name="Swayne D.E."/>
        </authorList>
    </citation>
    <scope>NUCLEOTIDE SEQUENCE [LARGE SCALE GENOMIC DNA]</scope>
    <source>
        <strain evidence="1 2">KR-140</strain>
    </source>
</reference>
<sequence length="49" mass="5557">MPKIPTYVEESPPHLIRSVDLEVASIQPELHQKPVTLLSYNLGQSLFKL</sequence>
<dbReference type="RefSeq" id="WP_170928481.1">
    <property type="nucleotide sequence ID" value="NZ_FWWU01000005.1"/>
</dbReference>
<protein>
    <submittedName>
        <fullName evidence="1">Uncharacterized protein</fullName>
    </submittedName>
</protein>
<accession>A0A1W1UM17</accession>
<proteinExistence type="predicted"/>
<dbReference type="AlphaFoldDB" id="A0A1W1UM17"/>
<organism evidence="1 2">
    <name type="scientific">Deinococcus hopiensis KR-140</name>
    <dbReference type="NCBI Taxonomy" id="695939"/>
    <lineage>
        <taxon>Bacteria</taxon>
        <taxon>Thermotogati</taxon>
        <taxon>Deinococcota</taxon>
        <taxon>Deinococci</taxon>
        <taxon>Deinococcales</taxon>
        <taxon>Deinococcaceae</taxon>
        <taxon>Deinococcus</taxon>
    </lineage>
</organism>
<dbReference type="Proteomes" id="UP000192582">
    <property type="component" value="Unassembled WGS sequence"/>
</dbReference>
<evidence type="ECO:0000313" key="1">
    <source>
        <dbReference type="EMBL" id="SMB82127.1"/>
    </source>
</evidence>
<keyword evidence="2" id="KW-1185">Reference proteome</keyword>
<name>A0A1W1UM17_9DEIO</name>
<evidence type="ECO:0000313" key="2">
    <source>
        <dbReference type="Proteomes" id="UP000192582"/>
    </source>
</evidence>